<feature type="transmembrane region" description="Helical" evidence="1">
    <location>
        <begin position="119"/>
        <end position="141"/>
    </location>
</feature>
<keyword evidence="1" id="KW-0812">Transmembrane</keyword>
<protein>
    <submittedName>
        <fullName evidence="2">Uncharacterized protein</fullName>
    </submittedName>
</protein>
<feature type="transmembrane region" description="Helical" evidence="1">
    <location>
        <begin position="72"/>
        <end position="98"/>
    </location>
</feature>
<gene>
    <name evidence="2" type="ORF">BN873_p70026</name>
</gene>
<accession>W6MEK8</accession>
<reference evidence="2" key="2">
    <citation type="submission" date="2014-03" db="EMBL/GenBank/DDBJ databases">
        <title>Candidatus Competibacter-lineage genomes retrieved from metagenomes reveal functional metabolic diversity.</title>
        <authorList>
            <person name="McIlroy S.J."/>
            <person name="Albertsen M."/>
            <person name="Andresen E.K."/>
            <person name="Saunders A.M."/>
            <person name="Kristiansen R."/>
            <person name="Stokholm-Bjerregaard M."/>
            <person name="Nielsen K.L."/>
            <person name="Nielsen P.H."/>
        </authorList>
    </citation>
    <scope>NUCLEOTIDE SEQUENCE</scope>
    <source>
        <strain evidence="2">Run_A_D11</strain>
    </source>
</reference>
<evidence type="ECO:0000313" key="3">
    <source>
        <dbReference type="Proteomes" id="UP000035760"/>
    </source>
</evidence>
<organism evidence="2 3">
    <name type="scientific">Candidatus Competibacter denitrificans Run_A_D11</name>
    <dbReference type="NCBI Taxonomy" id="1400863"/>
    <lineage>
        <taxon>Bacteria</taxon>
        <taxon>Pseudomonadati</taxon>
        <taxon>Pseudomonadota</taxon>
        <taxon>Gammaproteobacteria</taxon>
        <taxon>Candidatus Competibacteraceae</taxon>
        <taxon>Candidatus Competibacter</taxon>
    </lineage>
</organism>
<keyword evidence="3" id="KW-1185">Reference proteome</keyword>
<evidence type="ECO:0000256" key="1">
    <source>
        <dbReference type="SAM" id="Phobius"/>
    </source>
</evidence>
<dbReference type="Proteomes" id="UP000035760">
    <property type="component" value="Unassembled WGS sequence"/>
</dbReference>
<keyword evidence="1" id="KW-1133">Transmembrane helix</keyword>
<dbReference type="EMBL" id="CBTJ020000119">
    <property type="protein sequence ID" value="CDI04788.1"/>
    <property type="molecule type" value="Genomic_DNA"/>
</dbReference>
<sequence>MTSRSLLLPPAPDLWNRIARRDTGSLWMLALALALGALLLPDWACAQAAGGPSFALDKILPSSMTTKPFLEQVITVLAMVILCATFITLGFGVVGGIGDVFSTMSEARRMGEWSLFMKTLGMVMAVVIVGVVLAVLVYTWLTQIDINPTITIGGG</sequence>
<dbReference type="AlphaFoldDB" id="W6MEK8"/>
<evidence type="ECO:0000313" key="2">
    <source>
        <dbReference type="EMBL" id="CDI04788.1"/>
    </source>
</evidence>
<proteinExistence type="predicted"/>
<name>W6MEK8_9GAMM</name>
<reference evidence="2" key="1">
    <citation type="submission" date="2013-07" db="EMBL/GenBank/DDBJ databases">
        <authorList>
            <person name="McIlroy S."/>
        </authorList>
    </citation>
    <scope>NUCLEOTIDE SEQUENCE [LARGE SCALE GENOMIC DNA]</scope>
    <source>
        <strain evidence="2">Run_A_D11</strain>
    </source>
</reference>
<dbReference type="RefSeq" id="WP_048677224.1">
    <property type="nucleotide sequence ID" value="NZ_CBTJ020000119.1"/>
</dbReference>
<keyword evidence="1" id="KW-0472">Membrane</keyword>
<comment type="caution">
    <text evidence="2">The sequence shown here is derived from an EMBL/GenBank/DDBJ whole genome shotgun (WGS) entry which is preliminary data.</text>
</comment>